<dbReference type="InterPro" id="IPR011047">
    <property type="entry name" value="Quinoprotein_ADH-like_sf"/>
</dbReference>
<feature type="coiled-coil region" evidence="9">
    <location>
        <begin position="1624"/>
        <end position="1658"/>
    </location>
</feature>
<feature type="coiled-coil region" evidence="9">
    <location>
        <begin position="1856"/>
        <end position="1883"/>
    </location>
</feature>
<evidence type="ECO:0000256" key="5">
    <source>
        <dbReference type="ARBA" id="ARBA00022737"/>
    </source>
</evidence>
<dbReference type="PANTHER" id="PTHR14885:SF1">
    <property type="entry name" value="CILIA- AND FLAGELLA-ASSOCIATED PROTEIN 43"/>
    <property type="match status" value="1"/>
</dbReference>
<dbReference type="InterPro" id="IPR015943">
    <property type="entry name" value="WD40/YVTN_repeat-like_dom_sf"/>
</dbReference>
<feature type="region of interest" description="Disordered" evidence="10">
    <location>
        <begin position="731"/>
        <end position="797"/>
    </location>
</feature>
<keyword evidence="8" id="KW-0966">Cell projection</keyword>
<organism evidence="11 12">
    <name type="scientific">Calicophoron daubneyi</name>
    <name type="common">Rumen fluke</name>
    <name type="synonym">Paramphistomum daubneyi</name>
    <dbReference type="NCBI Taxonomy" id="300641"/>
    <lineage>
        <taxon>Eukaryota</taxon>
        <taxon>Metazoa</taxon>
        <taxon>Spiralia</taxon>
        <taxon>Lophotrochozoa</taxon>
        <taxon>Platyhelminthes</taxon>
        <taxon>Trematoda</taxon>
        <taxon>Digenea</taxon>
        <taxon>Plagiorchiida</taxon>
        <taxon>Pronocephalata</taxon>
        <taxon>Paramphistomoidea</taxon>
        <taxon>Paramphistomidae</taxon>
        <taxon>Calicophoron</taxon>
    </lineage>
</organism>
<feature type="region of interest" description="Disordered" evidence="10">
    <location>
        <begin position="928"/>
        <end position="953"/>
    </location>
</feature>
<comment type="caution">
    <text evidence="11">The sequence shown here is derived from an EMBL/GenBank/DDBJ whole genome shotgun (WGS) entry which is preliminary data.</text>
</comment>
<evidence type="ECO:0000313" key="12">
    <source>
        <dbReference type="Proteomes" id="UP001497525"/>
    </source>
</evidence>
<evidence type="ECO:0008006" key="13">
    <source>
        <dbReference type="Google" id="ProtNLM"/>
    </source>
</evidence>
<dbReference type="SUPFAM" id="SSF50998">
    <property type="entry name" value="Quinoprotein alcohol dehydrogenase-like"/>
    <property type="match status" value="1"/>
</dbReference>
<sequence length="1889" mass="214807">MTFIWTQGAKGYQCGFIDNNVLCIRSGPSVRFINLTTNEIKVIRLPTSQPTSLAVHSIEPYFALIETSRVNPRVFVYRYPELSLTLLHGSGKLELKTIAFSNTCYLATVSGIPDFLLTLWNFKTSHMMCRTSMNHAFLKTFSFCPTNWKCLVGTDDRCMHVWQVETCNEITMLRCRSTLLPDQSIPPGVYEDRGPNKQTSADLCRLSLMSMEDTRFDPKLPESAVSGVTGDKQHEFEDYMDDRTHVACVSQTWTNGELIFLGCKYGQLLLIDPYTTAMKVLLNPLSYQSCEKGQECLTRGKSDDVYRSVSSCTCSGVIPQDGLPVPFGCLRFLLYTKHGLLAAGKDGALRLIKLEIPKTNPTLNRKGSDPLTALTGPNVNPLLVKIQAKEGRNVFSFSSVLPKESRCPAYPRIVNLVVSPSYGRIAVVSKNGLMAILTIVDDLTAIEKPLKADKEISLIGDAFVGFGLLGPSMIDFCATARRNGVINTWDCKTGELQGGIAIGEKCCSMTVSPLIPVAIAGMESGAYVVVDCSNPSSLRVVRSIKLCKRSLRFFEFDPYGEFAFTAADDECCAIVSGQPARKFDPLGFVPITGKVCDHSMLRVSDSDRLFLAVSTAQNPSDGAVDLCFFEIQPSSIYNTSLAYSDSCRTLHPDVIRLMNLHFENPTTGLCLWPSWDPTTQTPPLLFAADVNAKKLNTYLLPKEPIKKPQVHVAGGVTRSIVASVAVRQISTTASGTQVSPPARISVSQEQQAATAPPVHRMSRRPQRGPPALSLRASPTNVTTPTEPAETSTEITRRSSSLIPLTSLSILRGDRQPKFSKLLNTGLMMVCYGDGVIELVEVTSDEFTVKQTMRVHEASRAGIIGAQFCERWNTLLSCGGDGLLGRTLIEAESVDFSVPLTYLPPDILKTAEALSVALGQLKSCEAKRSLRAGRSDTTDVPSSRQQSGQHNSTAPLFFRSSTQMTLEELSVILSNSDDSESEALDIGFRLTDPHRPTWREDCEVEAQALEDQIYMSAKEQLLEDLKAIRGTIGTMIQENEQLPEIQRIGRQEFELDVDEQAAILEETENAVKQTREEIELTDLSKQYTREIIKRHCWDEMLVKGRSLFAFNTPIEVYNFPLKARTKNEMAQLNAVKARRLLHMHSRDSVNISGAIQALQHEEVDEEEEEQVEINFVMAGSTALEYGGTDELQYGQMDLYTREQKIYQIVLIKDNIYKIKEAFNKKFDEIYAKKEDTLSKIQSKLARIRKIMIDLQQGGSVKKIVDPKFAPQEQPELLLAVADNEIKVEKYLSPAQLAELESKRQAEEERIRLEKLDNWRERGLEEMMGGVLEIRKEDELKKDIPKPAFLLTNKPLGHWTEDDKRLYAEYERKVKELEEEREKYRKFLESEMKKLHGLVDEDRAKFDEQLINLFDYWLRVQTAVLQEELKIWRLKRMLLLEEELITREHELREMLAKSEDEAVHLTQILNASKEVLDQVQEQYELLCAEDRLMEKNFRKDFSDVHGPLYDYIAKAFKRRPRRAAPSAGQNRTEPEPPAGVPLHELPGSTIYNPYVEKPSFKRQITDAKAVLDDSLHDIDNDPAREGQPGMDNAVWERLCRVRRRKVEKEMEVKATGARLNEINAFVQRRENELRAAQAKRERIQNDLKELDRDYHRNQTDLELQLLAKQGQVEIEVPEGALVHDYSDAQLIHRERVELLNKRIVTLGESKVQHMIRNKEFRKRFHHLEWELRQMLMQYEDLQDKLRDIRKFKITREVQKYLESNDYDGLINAEIATIEQTMALQRQTHEKLMGKKRKRLRRYQLHHDDKLQSDNKKAAKDLKELNVAFHETKFIYDQSRCADTRQTKTTPRYQLLVQQQRLMHIANEQTKELKALRQELAMLREDSDQNKF</sequence>
<dbReference type="EMBL" id="CAXLJL010000378">
    <property type="protein sequence ID" value="CAL5137227.1"/>
    <property type="molecule type" value="Genomic_DNA"/>
</dbReference>
<feature type="coiled-coil region" evidence="9">
    <location>
        <begin position="1358"/>
        <end position="1392"/>
    </location>
</feature>
<dbReference type="GO" id="GO:0003341">
    <property type="term" value="P:cilium movement"/>
    <property type="evidence" value="ECO:0007669"/>
    <property type="project" value="UniProtKB-ARBA"/>
</dbReference>
<dbReference type="GO" id="GO:0005930">
    <property type="term" value="C:axoneme"/>
    <property type="evidence" value="ECO:0007669"/>
    <property type="project" value="TreeGrafter"/>
</dbReference>
<keyword evidence="5" id="KW-0677">Repeat</keyword>
<dbReference type="PANTHER" id="PTHR14885">
    <property type="entry name" value="CILIA- AND FLAGELLA-ASSOCIATED PROTEIN 43-RELATED"/>
    <property type="match status" value="1"/>
</dbReference>
<name>A0AAV2TPB1_CALDB</name>
<accession>A0AAV2TPB1</accession>
<dbReference type="Proteomes" id="UP001497525">
    <property type="component" value="Unassembled WGS sequence"/>
</dbReference>
<evidence type="ECO:0000256" key="9">
    <source>
        <dbReference type="SAM" id="Coils"/>
    </source>
</evidence>
<feature type="compositionally biased region" description="Low complexity" evidence="10">
    <location>
        <begin position="782"/>
        <end position="797"/>
    </location>
</feature>
<evidence type="ECO:0000256" key="10">
    <source>
        <dbReference type="SAM" id="MobiDB-lite"/>
    </source>
</evidence>
<proteinExistence type="predicted"/>
<dbReference type="GO" id="GO:0060271">
    <property type="term" value="P:cilium assembly"/>
    <property type="evidence" value="ECO:0007669"/>
    <property type="project" value="TreeGrafter"/>
</dbReference>
<dbReference type="Gene3D" id="2.130.10.10">
    <property type="entry name" value="YVTN repeat-like/Quinoprotein amine dehydrogenase"/>
    <property type="match status" value="1"/>
</dbReference>
<feature type="compositionally biased region" description="Polar residues" evidence="10">
    <location>
        <begin position="937"/>
        <end position="953"/>
    </location>
</feature>
<evidence type="ECO:0000256" key="6">
    <source>
        <dbReference type="ARBA" id="ARBA00023054"/>
    </source>
</evidence>
<feature type="compositionally biased region" description="Polar residues" evidence="10">
    <location>
        <begin position="731"/>
        <end position="753"/>
    </location>
</feature>
<feature type="region of interest" description="Disordered" evidence="10">
    <location>
        <begin position="1518"/>
        <end position="1543"/>
    </location>
</feature>
<evidence type="ECO:0000256" key="3">
    <source>
        <dbReference type="ARBA" id="ARBA00022490"/>
    </source>
</evidence>
<reference evidence="11" key="1">
    <citation type="submission" date="2024-06" db="EMBL/GenBank/DDBJ databases">
        <authorList>
            <person name="Liu X."/>
            <person name="Lenzi L."/>
            <person name="Haldenby T S."/>
            <person name="Uol C."/>
        </authorList>
    </citation>
    <scope>NUCLEOTIDE SEQUENCE</scope>
</reference>
<keyword evidence="3" id="KW-0963">Cytoplasm</keyword>
<dbReference type="Pfam" id="PF25828">
    <property type="entry name" value="CC_Cfap43"/>
    <property type="match status" value="1"/>
</dbReference>
<evidence type="ECO:0000256" key="4">
    <source>
        <dbReference type="ARBA" id="ARBA00022574"/>
    </source>
</evidence>
<keyword evidence="6 9" id="KW-0175">Coiled coil</keyword>
<gene>
    <name evidence="11" type="ORF">CDAUBV1_LOCUS11481</name>
</gene>
<comment type="subcellular location">
    <subcellularLocation>
        <location evidence="1">Cell projection</location>
        <location evidence="1">Cilium</location>
    </subcellularLocation>
    <subcellularLocation>
        <location evidence="2">Cytoplasm</location>
        <location evidence="2">Cytoskeleton</location>
    </subcellularLocation>
</comment>
<evidence type="ECO:0000256" key="2">
    <source>
        <dbReference type="ARBA" id="ARBA00004245"/>
    </source>
</evidence>
<evidence type="ECO:0000313" key="11">
    <source>
        <dbReference type="EMBL" id="CAL5137227.1"/>
    </source>
</evidence>
<evidence type="ECO:0000256" key="7">
    <source>
        <dbReference type="ARBA" id="ARBA00023212"/>
    </source>
</evidence>
<dbReference type="SUPFAM" id="SSF69322">
    <property type="entry name" value="Tricorn protease domain 2"/>
    <property type="match status" value="1"/>
</dbReference>
<feature type="coiled-coil region" evidence="9">
    <location>
        <begin position="1049"/>
        <end position="1083"/>
    </location>
</feature>
<evidence type="ECO:0000256" key="1">
    <source>
        <dbReference type="ARBA" id="ARBA00004138"/>
    </source>
</evidence>
<keyword evidence="4" id="KW-0853">WD repeat</keyword>
<evidence type="ECO:0000256" key="8">
    <source>
        <dbReference type="ARBA" id="ARBA00023273"/>
    </source>
</evidence>
<keyword evidence="7" id="KW-0206">Cytoskeleton</keyword>
<protein>
    <recommendedName>
        <fullName evidence="13">Cilia- and flagella-associated protein 43</fullName>
    </recommendedName>
</protein>